<organism evidence="2">
    <name type="scientific">Serratia marcescens</name>
    <dbReference type="NCBI Taxonomy" id="615"/>
    <lineage>
        <taxon>Bacteria</taxon>
        <taxon>Pseudomonadati</taxon>
        <taxon>Pseudomonadota</taxon>
        <taxon>Gammaproteobacteria</taxon>
        <taxon>Enterobacterales</taxon>
        <taxon>Yersiniaceae</taxon>
        <taxon>Serratia</taxon>
    </lineage>
</organism>
<evidence type="ECO:0000313" key="2">
    <source>
        <dbReference type="EMBL" id="SAY42269.1"/>
    </source>
</evidence>
<dbReference type="EMBL" id="LT575490">
    <property type="protein sequence ID" value="SAY42269.1"/>
    <property type="molecule type" value="Genomic_DNA"/>
</dbReference>
<feature type="region of interest" description="Disordered" evidence="1">
    <location>
        <begin position="1"/>
        <end position="21"/>
    </location>
</feature>
<dbReference type="AlphaFoldDB" id="A0A1C3HB59"/>
<evidence type="ECO:0000256" key="1">
    <source>
        <dbReference type="SAM" id="MobiDB-lite"/>
    </source>
</evidence>
<feature type="region of interest" description="Disordered" evidence="1">
    <location>
        <begin position="41"/>
        <end position="64"/>
    </location>
</feature>
<proteinExistence type="predicted"/>
<protein>
    <submittedName>
        <fullName evidence="2">Uncharacterized protein</fullName>
    </submittedName>
</protein>
<name>A0A1C3HB59_SERMA</name>
<gene>
    <name evidence="2" type="ORF">PWN146_00947</name>
</gene>
<reference evidence="2" key="1">
    <citation type="submission" date="2016-05" db="EMBL/GenBank/DDBJ databases">
        <authorList>
            <person name="Cock P.J.A."/>
            <person name="Cock P.J.A."/>
        </authorList>
    </citation>
    <scope>NUCLEOTIDE SEQUENCE</scope>
    <source>
        <strain evidence="2">PWN146_assembly</strain>
    </source>
</reference>
<sequence length="64" mass="7526">MSSKSRVAPITSHTDQQHVKEQRLKEMRAFHEEWWEQRRREWRERGGSEASEAPACGIDSELSS</sequence>
<accession>A0A1C3HB59</accession>